<evidence type="ECO:0000313" key="2">
    <source>
        <dbReference type="EMBL" id="GGD73175.1"/>
    </source>
</evidence>
<evidence type="ECO:0000313" key="3">
    <source>
        <dbReference type="Proteomes" id="UP000629365"/>
    </source>
</evidence>
<gene>
    <name evidence="2" type="ORF">GCM10007269_15330</name>
</gene>
<proteinExistence type="predicted"/>
<keyword evidence="3" id="KW-1185">Reference proteome</keyword>
<comment type="caution">
    <text evidence="2">The sequence shown here is derived from an EMBL/GenBank/DDBJ whole genome shotgun (WGS) entry which is preliminary data.</text>
</comment>
<protein>
    <submittedName>
        <fullName evidence="2">Uncharacterized protein</fullName>
    </submittedName>
</protein>
<dbReference type="Proteomes" id="UP000629365">
    <property type="component" value="Unassembled WGS sequence"/>
</dbReference>
<name>A0ABQ1RP67_9MICO</name>
<evidence type="ECO:0000256" key="1">
    <source>
        <dbReference type="SAM" id="MobiDB-lite"/>
    </source>
</evidence>
<reference evidence="3" key="1">
    <citation type="journal article" date="2019" name="Int. J. Syst. Evol. Microbiol.">
        <title>The Global Catalogue of Microorganisms (GCM) 10K type strain sequencing project: providing services to taxonomists for standard genome sequencing and annotation.</title>
        <authorList>
            <consortium name="The Broad Institute Genomics Platform"/>
            <consortium name="The Broad Institute Genome Sequencing Center for Infectious Disease"/>
            <person name="Wu L."/>
            <person name="Ma J."/>
        </authorList>
    </citation>
    <scope>NUCLEOTIDE SEQUENCE [LARGE SCALE GENOMIC DNA]</scope>
    <source>
        <strain evidence="3">CCM 7640</strain>
    </source>
</reference>
<accession>A0ABQ1RP67</accession>
<sequence>MLTADEEEEVRALVVSGEQRERARHHGLLAVPLDGDRQTTLEGKLDGNGGRGCRRVSGHTSTIGSLGVQRCSP</sequence>
<organism evidence="2 3">
    <name type="scientific">Microbacterium murale</name>
    <dbReference type="NCBI Taxonomy" id="1081040"/>
    <lineage>
        <taxon>Bacteria</taxon>
        <taxon>Bacillati</taxon>
        <taxon>Actinomycetota</taxon>
        <taxon>Actinomycetes</taxon>
        <taxon>Micrococcales</taxon>
        <taxon>Microbacteriaceae</taxon>
        <taxon>Microbacterium</taxon>
    </lineage>
</organism>
<dbReference type="EMBL" id="BMCM01000002">
    <property type="protein sequence ID" value="GGD73175.1"/>
    <property type="molecule type" value="Genomic_DNA"/>
</dbReference>
<feature type="region of interest" description="Disordered" evidence="1">
    <location>
        <begin position="39"/>
        <end position="73"/>
    </location>
</feature>